<dbReference type="AlphaFoldDB" id="A0A1R4GSF7"/>
<reference evidence="2 3" key="1">
    <citation type="submission" date="2017-02" db="EMBL/GenBank/DDBJ databases">
        <authorList>
            <person name="Peterson S.W."/>
        </authorList>
    </citation>
    <scope>NUCLEOTIDE SEQUENCE [LARGE SCALE GENOMIC DNA]</scope>
    <source>
        <strain evidence="2 3">B Ar 00.02</strain>
    </source>
</reference>
<gene>
    <name evidence="2" type="ORF">FM101_12735</name>
</gene>
<proteinExistence type="predicted"/>
<evidence type="ECO:0000313" key="2">
    <source>
        <dbReference type="EMBL" id="SJM70802.1"/>
    </source>
</evidence>
<evidence type="ECO:0000313" key="3">
    <source>
        <dbReference type="Proteomes" id="UP000195913"/>
    </source>
</evidence>
<feature type="region of interest" description="Disordered" evidence="1">
    <location>
        <begin position="1"/>
        <end position="41"/>
    </location>
</feature>
<dbReference type="Proteomes" id="UP000195913">
    <property type="component" value="Unassembled WGS sequence"/>
</dbReference>
<sequence length="41" mass="4488">MPRRHGETIRTLEALPPDEAGHETSEVQELPESEATAGDDD</sequence>
<name>A0A1R4GSF7_9MICC</name>
<protein>
    <submittedName>
        <fullName evidence="2">Uncharacterized protein</fullName>
    </submittedName>
</protein>
<feature type="compositionally biased region" description="Basic and acidic residues" evidence="1">
    <location>
        <begin position="1"/>
        <end position="10"/>
    </location>
</feature>
<feature type="compositionally biased region" description="Acidic residues" evidence="1">
    <location>
        <begin position="29"/>
        <end position="41"/>
    </location>
</feature>
<accession>A0A1R4GSF7</accession>
<dbReference type="EMBL" id="FUHW01000042">
    <property type="protein sequence ID" value="SJM70802.1"/>
    <property type="molecule type" value="Genomic_DNA"/>
</dbReference>
<keyword evidence="3" id="KW-1185">Reference proteome</keyword>
<evidence type="ECO:0000256" key="1">
    <source>
        <dbReference type="SAM" id="MobiDB-lite"/>
    </source>
</evidence>
<organism evidence="2 3">
    <name type="scientific">Arthrobacter rhombi</name>
    <dbReference type="NCBI Taxonomy" id="71253"/>
    <lineage>
        <taxon>Bacteria</taxon>
        <taxon>Bacillati</taxon>
        <taxon>Actinomycetota</taxon>
        <taxon>Actinomycetes</taxon>
        <taxon>Micrococcales</taxon>
        <taxon>Micrococcaceae</taxon>
        <taxon>Arthrobacter</taxon>
    </lineage>
</organism>